<dbReference type="GO" id="GO:0030288">
    <property type="term" value="C:outer membrane-bounded periplasmic space"/>
    <property type="evidence" value="ECO:0007669"/>
    <property type="project" value="TreeGrafter"/>
</dbReference>
<keyword evidence="11" id="KW-0573">Peptidoglycan synthesis</keyword>
<evidence type="ECO:0000256" key="14">
    <source>
        <dbReference type="ARBA" id="ARBA00023316"/>
    </source>
</evidence>
<dbReference type="GO" id="GO:0008955">
    <property type="term" value="F:peptidoglycan glycosyltransferase activity"/>
    <property type="evidence" value="ECO:0007669"/>
    <property type="project" value="UniProtKB-EC"/>
</dbReference>
<protein>
    <submittedName>
        <fullName evidence="20">Uncharacterized protein</fullName>
    </submittedName>
</protein>
<evidence type="ECO:0000256" key="2">
    <source>
        <dbReference type="ARBA" id="ARBA00007090"/>
    </source>
</evidence>
<sequence>MAERKFYRKIYKKNRERKILSWIFLFFCFCFLFFIFAFLFLFIYYAKDLPRPEKFTERTFIESTKIYDRTGATLLYELYGETKREIIPLSQVPEHLKQAIIATEDANFYSHFGIDFKGIIRSIKINLKIGQPLYGGSTISQQLIRSTFLTREKSIKRKIREIILTLEVERRYSKDQILEWYLNQIPLGVNIYGVETAAKTYFNKPAKELTITESAVLAALIKAPSYYSPFGAYKEELLARKDYVLDRMVQEGYLTKEEAEKAKTEEINFTKVSQPIKAPHFVFYVQEYLFEKYGKNFLEEEGFKVYTSLNWELQEAAEKVIEENLERIKKYKAYNASLVAIDPKTGEILAMVGSADWFGKSYPEGCDLTPEIDCLFDPKLNVATYKIGRQPGSAFKPFVYVTAFQNGYDAHYIVIDEETNFGVWGDDEYIPQNYDGLFRGPVSLRQALAQSLNVPSVKVLLELAGLPESIETAKKSGITTLNKPSSFYGPAIVLGGGEVKLLDMVSAYGVFATEGKRYPPVSVLKIEDSKGNIIEENKKTPKRVLEEEPVRLLNNILSDNEARTPMFGARSSLYFENYQVAVKTGTTSNYRDAWCIGYTPSIVAGIWVGNNDNSPMTKLAGIVSAPIWHQFMEKAFQKLPKENFIPLESTDE</sequence>
<dbReference type="PANTHER" id="PTHR32282">
    <property type="entry name" value="BINDING PROTEIN TRANSPEPTIDASE, PUTATIVE-RELATED"/>
    <property type="match status" value="1"/>
</dbReference>
<name>A0A2H0YPF3_9BACT</name>
<evidence type="ECO:0000256" key="13">
    <source>
        <dbReference type="ARBA" id="ARBA00023268"/>
    </source>
</evidence>
<evidence type="ECO:0000256" key="12">
    <source>
        <dbReference type="ARBA" id="ARBA00023136"/>
    </source>
</evidence>
<evidence type="ECO:0000256" key="10">
    <source>
        <dbReference type="ARBA" id="ARBA00022960"/>
    </source>
</evidence>
<comment type="subcellular location">
    <subcellularLocation>
        <location evidence="1">Cell membrane</location>
    </subcellularLocation>
</comment>
<feature type="domain" description="Glycosyl transferase family 51" evidence="19">
    <location>
        <begin position="75"/>
        <end position="248"/>
    </location>
</feature>
<evidence type="ECO:0000256" key="9">
    <source>
        <dbReference type="ARBA" id="ARBA00022801"/>
    </source>
</evidence>
<keyword evidence="10" id="KW-0133">Cell shape</keyword>
<keyword evidence="4" id="KW-1003">Cell membrane</keyword>
<dbReference type="GO" id="GO:0071555">
    <property type="term" value="P:cell wall organization"/>
    <property type="evidence" value="ECO:0007669"/>
    <property type="project" value="UniProtKB-KW"/>
</dbReference>
<feature type="transmembrane region" description="Helical" evidence="17">
    <location>
        <begin position="20"/>
        <end position="45"/>
    </location>
</feature>
<keyword evidence="9" id="KW-0378">Hydrolase</keyword>
<keyword evidence="17" id="KW-1133">Transmembrane helix</keyword>
<comment type="similarity">
    <text evidence="3">In the N-terminal section; belongs to the glycosyltransferase 51 family.</text>
</comment>
<evidence type="ECO:0000256" key="6">
    <source>
        <dbReference type="ARBA" id="ARBA00022670"/>
    </source>
</evidence>
<keyword evidence="5" id="KW-0121">Carboxypeptidase</keyword>
<dbReference type="GO" id="GO:0008658">
    <property type="term" value="F:penicillin binding"/>
    <property type="evidence" value="ECO:0007669"/>
    <property type="project" value="InterPro"/>
</dbReference>
<dbReference type="SUPFAM" id="SSF53955">
    <property type="entry name" value="Lysozyme-like"/>
    <property type="match status" value="1"/>
</dbReference>
<evidence type="ECO:0000256" key="7">
    <source>
        <dbReference type="ARBA" id="ARBA00022676"/>
    </source>
</evidence>
<dbReference type="SUPFAM" id="SSF56601">
    <property type="entry name" value="beta-lactamase/transpeptidase-like"/>
    <property type="match status" value="1"/>
</dbReference>
<keyword evidence="6" id="KW-0645">Protease</keyword>
<evidence type="ECO:0000256" key="11">
    <source>
        <dbReference type="ARBA" id="ARBA00022984"/>
    </source>
</evidence>
<dbReference type="GO" id="GO:0006508">
    <property type="term" value="P:proteolysis"/>
    <property type="evidence" value="ECO:0007669"/>
    <property type="project" value="UniProtKB-KW"/>
</dbReference>
<comment type="catalytic activity">
    <reaction evidence="16">
        <text>[GlcNAc-(1-&gt;4)-Mur2Ac(oyl-L-Ala-gamma-D-Glu-L-Lys-D-Ala-D-Ala)](n)-di-trans,octa-cis-undecaprenyl diphosphate + beta-D-GlcNAc-(1-&gt;4)-Mur2Ac(oyl-L-Ala-gamma-D-Glu-L-Lys-D-Ala-D-Ala)-di-trans,octa-cis-undecaprenyl diphosphate = [GlcNAc-(1-&gt;4)-Mur2Ac(oyl-L-Ala-gamma-D-Glu-L-Lys-D-Ala-D-Ala)](n+1)-di-trans,octa-cis-undecaprenyl diphosphate + di-trans,octa-cis-undecaprenyl diphosphate + H(+)</text>
        <dbReference type="Rhea" id="RHEA:23708"/>
        <dbReference type="Rhea" id="RHEA-COMP:9602"/>
        <dbReference type="Rhea" id="RHEA-COMP:9603"/>
        <dbReference type="ChEBI" id="CHEBI:15378"/>
        <dbReference type="ChEBI" id="CHEBI:58405"/>
        <dbReference type="ChEBI" id="CHEBI:60033"/>
        <dbReference type="ChEBI" id="CHEBI:78435"/>
        <dbReference type="EC" id="2.4.99.28"/>
    </reaction>
</comment>
<dbReference type="Pfam" id="PF00905">
    <property type="entry name" value="Transpeptidase"/>
    <property type="match status" value="1"/>
</dbReference>
<evidence type="ECO:0000256" key="8">
    <source>
        <dbReference type="ARBA" id="ARBA00022679"/>
    </source>
</evidence>
<evidence type="ECO:0000256" key="4">
    <source>
        <dbReference type="ARBA" id="ARBA00022475"/>
    </source>
</evidence>
<dbReference type="InterPro" id="IPR050396">
    <property type="entry name" value="Glycosyltr_51/Transpeptidase"/>
</dbReference>
<evidence type="ECO:0000256" key="3">
    <source>
        <dbReference type="ARBA" id="ARBA00007739"/>
    </source>
</evidence>
<dbReference type="InterPro" id="IPR001460">
    <property type="entry name" value="PCN-bd_Tpept"/>
</dbReference>
<accession>A0A2H0YPF3</accession>
<keyword evidence="17" id="KW-0812">Transmembrane</keyword>
<evidence type="ECO:0000259" key="19">
    <source>
        <dbReference type="Pfam" id="PF00912"/>
    </source>
</evidence>
<evidence type="ECO:0000256" key="16">
    <source>
        <dbReference type="ARBA" id="ARBA00049902"/>
    </source>
</evidence>
<evidence type="ECO:0000256" key="5">
    <source>
        <dbReference type="ARBA" id="ARBA00022645"/>
    </source>
</evidence>
<dbReference type="EMBL" id="PEYC01000001">
    <property type="protein sequence ID" value="PIS40385.1"/>
    <property type="molecule type" value="Genomic_DNA"/>
</dbReference>
<dbReference type="Proteomes" id="UP000231472">
    <property type="component" value="Unassembled WGS sequence"/>
</dbReference>
<dbReference type="InterPro" id="IPR036950">
    <property type="entry name" value="PBP_transglycosylase"/>
</dbReference>
<dbReference type="InterPro" id="IPR001264">
    <property type="entry name" value="Glyco_trans_51"/>
</dbReference>
<keyword evidence="7" id="KW-0328">Glycosyltransferase</keyword>
<keyword evidence="13" id="KW-0511">Multifunctional enzyme</keyword>
<evidence type="ECO:0000256" key="15">
    <source>
        <dbReference type="ARBA" id="ARBA00034000"/>
    </source>
</evidence>
<keyword evidence="12 17" id="KW-0472">Membrane</keyword>
<comment type="caution">
    <text evidence="20">The sequence shown here is derived from an EMBL/GenBank/DDBJ whole genome shotgun (WGS) entry which is preliminary data.</text>
</comment>
<dbReference type="AlphaFoldDB" id="A0A2H0YPF3"/>
<reference evidence="21" key="1">
    <citation type="submission" date="2017-09" db="EMBL/GenBank/DDBJ databases">
        <title>Depth-based differentiation of microbial function through sediment-hosted aquifers and enrichment of novel symbionts in the deep terrestrial subsurface.</title>
        <authorList>
            <person name="Probst A.J."/>
            <person name="Ladd B."/>
            <person name="Jarett J.K."/>
            <person name="Geller-Mcgrath D.E."/>
            <person name="Sieber C.M.K."/>
            <person name="Emerson J.B."/>
            <person name="Anantharaman K."/>
            <person name="Thomas B.C."/>
            <person name="Malmstrom R."/>
            <person name="Stieglmeier M."/>
            <person name="Klingl A."/>
            <person name="Woyke T."/>
            <person name="Ryan C.M."/>
            <person name="Banfield J.F."/>
        </authorList>
    </citation>
    <scope>NUCLEOTIDE SEQUENCE [LARGE SCALE GENOMIC DNA]</scope>
</reference>
<organism evidence="20 21">
    <name type="scientific">Candidatus Nealsonbacteria bacterium CG08_land_8_20_14_0_20_36_22</name>
    <dbReference type="NCBI Taxonomy" id="1974704"/>
    <lineage>
        <taxon>Bacteria</taxon>
        <taxon>Candidatus Nealsoniibacteriota</taxon>
    </lineage>
</organism>
<proteinExistence type="inferred from homology"/>
<dbReference type="InterPro" id="IPR023346">
    <property type="entry name" value="Lysozyme-like_dom_sf"/>
</dbReference>
<dbReference type="Gene3D" id="3.40.710.10">
    <property type="entry name" value="DD-peptidase/beta-lactamase superfamily"/>
    <property type="match status" value="1"/>
</dbReference>
<comment type="similarity">
    <text evidence="2">In the C-terminal section; belongs to the transpeptidase family.</text>
</comment>
<dbReference type="GO" id="GO:0008360">
    <property type="term" value="P:regulation of cell shape"/>
    <property type="evidence" value="ECO:0007669"/>
    <property type="project" value="UniProtKB-KW"/>
</dbReference>
<evidence type="ECO:0000256" key="1">
    <source>
        <dbReference type="ARBA" id="ARBA00004236"/>
    </source>
</evidence>
<gene>
    <name evidence="20" type="ORF">COT32_00035</name>
</gene>
<dbReference type="GO" id="GO:0005886">
    <property type="term" value="C:plasma membrane"/>
    <property type="evidence" value="ECO:0007669"/>
    <property type="project" value="UniProtKB-SubCell"/>
</dbReference>
<evidence type="ECO:0000313" key="20">
    <source>
        <dbReference type="EMBL" id="PIS40385.1"/>
    </source>
</evidence>
<dbReference type="GO" id="GO:0009252">
    <property type="term" value="P:peptidoglycan biosynthetic process"/>
    <property type="evidence" value="ECO:0007669"/>
    <property type="project" value="UniProtKB-KW"/>
</dbReference>
<comment type="catalytic activity">
    <reaction evidence="15">
        <text>Preferential cleavage: (Ac)2-L-Lys-D-Ala-|-D-Ala. Also transpeptidation of peptidyl-alanyl moieties that are N-acyl substituents of D-alanine.</text>
        <dbReference type="EC" id="3.4.16.4"/>
    </reaction>
</comment>
<dbReference type="InterPro" id="IPR012338">
    <property type="entry name" value="Beta-lactam/transpept-like"/>
</dbReference>
<dbReference type="Pfam" id="PF00912">
    <property type="entry name" value="Transgly"/>
    <property type="match status" value="1"/>
</dbReference>
<dbReference type="Gene3D" id="1.10.3810.10">
    <property type="entry name" value="Biosynthetic peptidoglycan transglycosylase-like"/>
    <property type="match status" value="1"/>
</dbReference>
<keyword evidence="8" id="KW-0808">Transferase</keyword>
<dbReference type="FunFam" id="1.10.3810.10:FF:000001">
    <property type="entry name" value="Penicillin-binding protein 1A"/>
    <property type="match status" value="1"/>
</dbReference>
<feature type="domain" description="Penicillin-binding protein transpeptidase" evidence="18">
    <location>
        <begin position="337"/>
        <end position="633"/>
    </location>
</feature>
<evidence type="ECO:0000313" key="21">
    <source>
        <dbReference type="Proteomes" id="UP000231472"/>
    </source>
</evidence>
<evidence type="ECO:0000259" key="18">
    <source>
        <dbReference type="Pfam" id="PF00905"/>
    </source>
</evidence>
<dbReference type="PANTHER" id="PTHR32282:SF11">
    <property type="entry name" value="PENICILLIN-BINDING PROTEIN 1B"/>
    <property type="match status" value="1"/>
</dbReference>
<keyword evidence="14" id="KW-0961">Cell wall biogenesis/degradation</keyword>
<dbReference type="GO" id="GO:0009002">
    <property type="term" value="F:serine-type D-Ala-D-Ala carboxypeptidase activity"/>
    <property type="evidence" value="ECO:0007669"/>
    <property type="project" value="UniProtKB-EC"/>
</dbReference>
<dbReference type="NCBIfam" id="TIGR02074">
    <property type="entry name" value="PBP_1a_fam"/>
    <property type="match status" value="1"/>
</dbReference>
<evidence type="ECO:0000256" key="17">
    <source>
        <dbReference type="SAM" id="Phobius"/>
    </source>
</evidence>